<evidence type="ECO:0000259" key="4">
    <source>
        <dbReference type="Pfam" id="PF00656"/>
    </source>
</evidence>
<dbReference type="FunFam" id="2.130.10.10:FF:000228">
    <property type="entry name" value="COMPASS-like H3K4 histone methylase component WDR5A"/>
    <property type="match status" value="1"/>
</dbReference>
<dbReference type="SUPFAM" id="SSF50978">
    <property type="entry name" value="WD40 repeat-like"/>
    <property type="match status" value="2"/>
</dbReference>
<keyword evidence="1 3" id="KW-0853">WD repeat</keyword>
<dbReference type="InterPro" id="IPR015943">
    <property type="entry name" value="WD40/YVTN_repeat-like_dom_sf"/>
</dbReference>
<feature type="repeat" description="WD" evidence="3">
    <location>
        <begin position="217"/>
        <end position="251"/>
    </location>
</feature>
<feature type="repeat" description="WD" evidence="3">
    <location>
        <begin position="518"/>
        <end position="559"/>
    </location>
</feature>
<dbReference type="InterPro" id="IPR001680">
    <property type="entry name" value="WD40_rpt"/>
</dbReference>
<feature type="repeat" description="WD" evidence="3">
    <location>
        <begin position="85"/>
        <end position="126"/>
    </location>
</feature>
<organism evidence="5 6">
    <name type="scientific">Candidatus Desulfaltia bathyphila</name>
    <dbReference type="NCBI Taxonomy" id="2841697"/>
    <lineage>
        <taxon>Bacteria</taxon>
        <taxon>Pseudomonadati</taxon>
        <taxon>Thermodesulfobacteriota</taxon>
        <taxon>Desulfobacteria</taxon>
        <taxon>Desulfobacterales</taxon>
        <taxon>Desulfobacterales incertae sedis</taxon>
        <taxon>Candidatus Desulfaltia</taxon>
    </lineage>
</organism>
<feature type="repeat" description="WD" evidence="3">
    <location>
        <begin position="433"/>
        <end position="474"/>
    </location>
</feature>
<name>A0A8J6TC54_9BACT</name>
<dbReference type="InterPro" id="IPR020472">
    <property type="entry name" value="WD40_PAC1"/>
</dbReference>
<feature type="repeat" description="WD" evidence="3">
    <location>
        <begin position="127"/>
        <end position="168"/>
    </location>
</feature>
<proteinExistence type="predicted"/>
<dbReference type="PRINTS" id="PR00320">
    <property type="entry name" value="GPROTEINBRPT"/>
</dbReference>
<evidence type="ECO:0000313" key="6">
    <source>
        <dbReference type="Proteomes" id="UP000603545"/>
    </source>
</evidence>
<dbReference type="SMART" id="SM00320">
    <property type="entry name" value="WD40"/>
    <property type="match status" value="14"/>
</dbReference>
<dbReference type="Pfam" id="PF00400">
    <property type="entry name" value="WD40"/>
    <property type="match status" value="13"/>
</dbReference>
<dbReference type="InterPro" id="IPR036322">
    <property type="entry name" value="WD40_repeat_dom_sf"/>
</dbReference>
<dbReference type="PROSITE" id="PS00678">
    <property type="entry name" value="WD_REPEATS_1"/>
    <property type="match status" value="8"/>
</dbReference>
<dbReference type="Proteomes" id="UP000603545">
    <property type="component" value="Unassembled WGS sequence"/>
</dbReference>
<dbReference type="Pfam" id="PF00656">
    <property type="entry name" value="Peptidase_C14"/>
    <property type="match status" value="1"/>
</dbReference>
<dbReference type="CDD" id="cd00200">
    <property type="entry name" value="WD40"/>
    <property type="match status" value="2"/>
</dbReference>
<dbReference type="Gene3D" id="2.130.10.10">
    <property type="entry name" value="YVTN repeat-like/Quinoprotein amine dehydrogenase"/>
    <property type="match status" value="6"/>
</dbReference>
<keyword evidence="2" id="KW-0677">Repeat</keyword>
<feature type="repeat" description="WD" evidence="3">
    <location>
        <begin position="398"/>
        <end position="432"/>
    </location>
</feature>
<dbReference type="Gene3D" id="3.40.50.1460">
    <property type="match status" value="1"/>
</dbReference>
<feature type="repeat" description="WD" evidence="3">
    <location>
        <begin position="169"/>
        <end position="210"/>
    </location>
</feature>
<comment type="caution">
    <text evidence="5">The sequence shown here is derived from an EMBL/GenBank/DDBJ whole genome shotgun (WGS) entry which is preliminary data.</text>
</comment>
<dbReference type="EMBL" id="JACNLL010000060">
    <property type="protein sequence ID" value="MBC8199693.1"/>
    <property type="molecule type" value="Genomic_DNA"/>
</dbReference>
<evidence type="ECO:0000256" key="2">
    <source>
        <dbReference type="ARBA" id="ARBA00022737"/>
    </source>
</evidence>
<feature type="repeat" description="WD" evidence="3">
    <location>
        <begin position="602"/>
        <end position="643"/>
    </location>
</feature>
<feature type="repeat" description="WD" evidence="3">
    <location>
        <begin position="43"/>
        <end position="84"/>
    </location>
</feature>
<protein>
    <submittedName>
        <fullName evidence="5">Caspase family protein</fullName>
    </submittedName>
</protein>
<dbReference type="SUPFAM" id="SSF52129">
    <property type="entry name" value="Caspase-like"/>
    <property type="match status" value="1"/>
</dbReference>
<dbReference type="Gene3D" id="2.60.40.10">
    <property type="entry name" value="Immunoglobulins"/>
    <property type="match status" value="1"/>
</dbReference>
<evidence type="ECO:0000313" key="5">
    <source>
        <dbReference type="EMBL" id="MBC8199693.1"/>
    </source>
</evidence>
<dbReference type="InterPro" id="IPR013783">
    <property type="entry name" value="Ig-like_fold"/>
</dbReference>
<feature type="domain" description="Peptidase C14 caspase" evidence="4">
    <location>
        <begin position="826"/>
        <end position="1069"/>
    </location>
</feature>
<reference evidence="5 6" key="1">
    <citation type="submission" date="2020-08" db="EMBL/GenBank/DDBJ databases">
        <title>Bridging the membrane lipid divide: bacteria of the FCB group superphylum have the potential to synthesize archaeal ether lipids.</title>
        <authorList>
            <person name="Villanueva L."/>
            <person name="Von Meijenfeldt F.A.B."/>
            <person name="Westbye A.B."/>
            <person name="Yadav S."/>
            <person name="Hopmans E.C."/>
            <person name="Dutilh B.E."/>
            <person name="Sinninghe Damste J.S."/>
        </authorList>
    </citation>
    <scope>NUCLEOTIDE SEQUENCE [LARGE SCALE GENOMIC DNA]</scope>
    <source>
        <strain evidence="5">NIOZ-UU82</strain>
    </source>
</reference>
<dbReference type="PANTHER" id="PTHR19848">
    <property type="entry name" value="WD40 REPEAT PROTEIN"/>
    <property type="match status" value="1"/>
</dbReference>
<dbReference type="GO" id="GO:0004197">
    <property type="term" value="F:cysteine-type endopeptidase activity"/>
    <property type="evidence" value="ECO:0007669"/>
    <property type="project" value="InterPro"/>
</dbReference>
<feature type="repeat" description="WD" evidence="3">
    <location>
        <begin position="350"/>
        <end position="391"/>
    </location>
</feature>
<feature type="repeat" description="WD" evidence="3">
    <location>
        <begin position="270"/>
        <end position="304"/>
    </location>
</feature>
<accession>A0A8J6TC54</accession>
<dbReference type="PANTHER" id="PTHR19848:SF8">
    <property type="entry name" value="F-BOX AND WD REPEAT DOMAIN CONTAINING 7"/>
    <property type="match status" value="1"/>
</dbReference>
<dbReference type="PROSITE" id="PS50082">
    <property type="entry name" value="WD_REPEATS_2"/>
    <property type="match status" value="12"/>
</dbReference>
<dbReference type="GO" id="GO:0006508">
    <property type="term" value="P:proteolysis"/>
    <property type="evidence" value="ECO:0007669"/>
    <property type="project" value="InterPro"/>
</dbReference>
<evidence type="ECO:0000256" key="1">
    <source>
        <dbReference type="ARBA" id="ARBA00022574"/>
    </source>
</evidence>
<feature type="repeat" description="WD" evidence="3">
    <location>
        <begin position="560"/>
        <end position="601"/>
    </location>
</feature>
<evidence type="ECO:0000256" key="3">
    <source>
        <dbReference type="PROSITE-ProRule" id="PRU00221"/>
    </source>
</evidence>
<dbReference type="InterPro" id="IPR029030">
    <property type="entry name" value="Caspase-like_dom_sf"/>
</dbReference>
<dbReference type="AlphaFoldDB" id="A0A8J6TC54"/>
<dbReference type="InterPro" id="IPR019775">
    <property type="entry name" value="WD40_repeat_CS"/>
</dbReference>
<dbReference type="InterPro" id="IPR011600">
    <property type="entry name" value="Pept_C14_caspase"/>
</dbReference>
<sequence>MKRLNLSIGIFKVFACVLIILLSGSLILGGIVYATEKPEVFVQLGHSNSALAVAFSPDGKYALSGSVDNTMKLWEVSTGREVKTFRGHTNYVNSVAFSPDGRYALSGSGDKSLKLWKVSTGREMKTFRGHTDYVVSVAFSPDGRYVLSGSKDNTLKLWDVSTGKMVKTFRGHTDYVVSVAFSPDGRYALSGSKDNSLILWKVSTGRRVKTFRGQKYISSVIFTPDGKYALSGSRDNTLKFWDISTGREIRSFKCSKVPDNFLRAHPASYINSVAITPDGNYALSVSGDSTLKLWNIATGRETRVFKERVNSCNSIALSPDGRYVLSGGGGETSADLKLWEVSTGRVVRSFKGHSDLINSIAVSPEGKYILSGSGNGVMRLWNRSTGKVVRSFKSHSRIGSVAFSPDGRYVLSESKNDTLKLWKVSTGKEVRTFRGHSDFVGSIAFSPDGRYVLSVSRDNTLKLWDTQTGKTKATKKNIGPIRSVVFSPDGKRALLGGGGWKATLWLLDMRTGKRIRNFTGHTRGIHSVAISPDGRYALSGSDDYTLKLWDIATGREIRTFKGHSWVVNSVAFSPDGRYALSGSGDYTLKLWDISTGNEIRTFKGHTYYIFSVAFSPDGRYALSGSWDGTIRMWNVNTGTEIAMMVGFKNGDWATITRDGYFVASKNGAEHINVTIGLKSYTIDNFFEKFYNPEIVGKVMSGKRVKVASDIRKLTSTPPEVKIINPKHGAIFARRNIIITVQAIDTGGGIDEIRLYQNLKLISEEQRGVAITPKKGHGITKRYNVILLPGTNEFRAIALNRDRTESNPAIIEIHSKAVHASADLYILAVGINEYKNPRYKLNYGKSDAEAFVNAVEQRGRGIFKHIYKQLLFDNQATRNSIEAAFKQIMAKAGPDDGFLLYYAGHGVMSEGDRNTPPDFYIAPYDVTRLYGHDDILKSKGISAKRMKELCTKIKAQKQLIILDACQSGGAIESFALRGAAEEKAILQLARSAGVVVMAATGTEQFATEFKALGHGVFTYALLKGLEGEADGGSPPDRKITVKELEAYINDKVPELTEKYRGTAQYPNSFSQGQDFPLSIVK</sequence>
<dbReference type="PROSITE" id="PS50294">
    <property type="entry name" value="WD_REPEATS_REGION"/>
    <property type="match status" value="12"/>
</dbReference>
<gene>
    <name evidence="5" type="ORF">H8E80_06580</name>
</gene>